<dbReference type="GO" id="GO:0003676">
    <property type="term" value="F:nucleic acid binding"/>
    <property type="evidence" value="ECO:0007669"/>
    <property type="project" value="InterPro"/>
</dbReference>
<evidence type="ECO:0000313" key="4">
    <source>
        <dbReference type="Proteomes" id="UP000321947"/>
    </source>
</evidence>
<gene>
    <name evidence="2" type="ORF">E5676_scaffold343G00700</name>
    <name evidence="1" type="ORF">E6C27_scaffold19G001980</name>
</gene>
<protein>
    <submittedName>
        <fullName evidence="1">MADS-box transcription factor ANR1</fullName>
    </submittedName>
</protein>
<dbReference type="SUPFAM" id="SSF53098">
    <property type="entry name" value="Ribonuclease H-like"/>
    <property type="match status" value="1"/>
</dbReference>
<evidence type="ECO:0000313" key="2">
    <source>
        <dbReference type="EMBL" id="TYK30736.1"/>
    </source>
</evidence>
<dbReference type="InterPro" id="IPR012337">
    <property type="entry name" value="RNaseH-like_sf"/>
</dbReference>
<organism evidence="1 3">
    <name type="scientific">Cucumis melo var. makuwa</name>
    <name type="common">Oriental melon</name>
    <dbReference type="NCBI Taxonomy" id="1194695"/>
    <lineage>
        <taxon>Eukaryota</taxon>
        <taxon>Viridiplantae</taxon>
        <taxon>Streptophyta</taxon>
        <taxon>Embryophyta</taxon>
        <taxon>Tracheophyta</taxon>
        <taxon>Spermatophyta</taxon>
        <taxon>Magnoliopsida</taxon>
        <taxon>eudicotyledons</taxon>
        <taxon>Gunneridae</taxon>
        <taxon>Pentapetalae</taxon>
        <taxon>rosids</taxon>
        <taxon>fabids</taxon>
        <taxon>Cucurbitales</taxon>
        <taxon>Cucurbitaceae</taxon>
        <taxon>Benincaseae</taxon>
        <taxon>Cucumis</taxon>
    </lineage>
</organism>
<name>A0A5A7SJ43_CUCMM</name>
<dbReference type="PANTHER" id="PTHR35046:SF26">
    <property type="entry name" value="RNA-DIRECTED DNA POLYMERASE"/>
    <property type="match status" value="1"/>
</dbReference>
<dbReference type="PANTHER" id="PTHR35046">
    <property type="entry name" value="ZINC KNUCKLE (CCHC-TYPE) FAMILY PROTEIN"/>
    <property type="match status" value="1"/>
</dbReference>
<dbReference type="InterPro" id="IPR036397">
    <property type="entry name" value="RNaseH_sf"/>
</dbReference>
<dbReference type="Gene3D" id="3.30.420.10">
    <property type="entry name" value="Ribonuclease H-like superfamily/Ribonuclease H"/>
    <property type="match status" value="1"/>
</dbReference>
<reference evidence="3 4" key="1">
    <citation type="submission" date="2019-08" db="EMBL/GenBank/DDBJ databases">
        <title>Draft genome sequences of two oriental melons (Cucumis melo L. var makuwa).</title>
        <authorList>
            <person name="Kwon S.-Y."/>
        </authorList>
    </citation>
    <scope>NUCLEOTIDE SEQUENCE [LARGE SCALE GENOMIC DNA]</scope>
    <source>
        <strain evidence="4">cv. Chang Bougi</strain>
        <strain evidence="3">cv. SW 3</strain>
        <tissue evidence="1">Leaf</tissue>
    </source>
</reference>
<dbReference type="EMBL" id="SSTD01000240">
    <property type="protein sequence ID" value="TYK30736.1"/>
    <property type="molecule type" value="Genomic_DNA"/>
</dbReference>
<dbReference type="Proteomes" id="UP000321947">
    <property type="component" value="Unassembled WGS sequence"/>
</dbReference>
<dbReference type="AlphaFoldDB" id="A0A5A7SJ43"/>
<dbReference type="Proteomes" id="UP000321393">
    <property type="component" value="Unassembled WGS sequence"/>
</dbReference>
<evidence type="ECO:0000313" key="3">
    <source>
        <dbReference type="Proteomes" id="UP000321393"/>
    </source>
</evidence>
<proteinExistence type="predicted"/>
<comment type="caution">
    <text evidence="1">The sequence shown here is derived from an EMBL/GenBank/DDBJ whole genome shotgun (WGS) entry which is preliminary data.</text>
</comment>
<sequence length="133" mass="15629">MDILMLKHPYIAKIVVDLFIKEIAMLHGFPKSIVSDRDKVFLSSFWKELFKMTGTKLNHNTAYHPQFDGNNIYSPVFHVSQLKKMIGEHQVESTEMPYLTENHEWLADSKEVYGYLKNKIARWDVLIKWKGLS</sequence>
<dbReference type="STRING" id="1194695.A0A5A7SJ43"/>
<dbReference type="OrthoDB" id="1938712at2759"/>
<accession>A0A5A7SJ43</accession>
<evidence type="ECO:0000313" key="1">
    <source>
        <dbReference type="EMBL" id="KAA0026220.1"/>
    </source>
</evidence>
<dbReference type="EMBL" id="SSTE01022979">
    <property type="protein sequence ID" value="KAA0026220.1"/>
    <property type="molecule type" value="Genomic_DNA"/>
</dbReference>